<dbReference type="PROSITE" id="PS50011">
    <property type="entry name" value="PROTEIN_KINASE_DOM"/>
    <property type="match status" value="1"/>
</dbReference>
<dbReference type="GO" id="GO:0005770">
    <property type="term" value="C:late endosome"/>
    <property type="evidence" value="ECO:0007669"/>
    <property type="project" value="TreeGrafter"/>
</dbReference>
<organism evidence="13">
    <name type="scientific">Phallusia mammillata</name>
    <dbReference type="NCBI Taxonomy" id="59560"/>
    <lineage>
        <taxon>Eukaryota</taxon>
        <taxon>Metazoa</taxon>
        <taxon>Chordata</taxon>
        <taxon>Tunicata</taxon>
        <taxon>Ascidiacea</taxon>
        <taxon>Phlebobranchia</taxon>
        <taxon>Ascidiidae</taxon>
        <taxon>Phallusia</taxon>
    </lineage>
</organism>
<evidence type="ECO:0000256" key="8">
    <source>
        <dbReference type="ARBA" id="ARBA00022777"/>
    </source>
</evidence>
<dbReference type="GO" id="GO:0034272">
    <property type="term" value="C:phosphatidylinositol 3-kinase complex, class III, type II"/>
    <property type="evidence" value="ECO:0007669"/>
    <property type="project" value="TreeGrafter"/>
</dbReference>
<evidence type="ECO:0000256" key="1">
    <source>
        <dbReference type="ARBA" id="ARBA00004419"/>
    </source>
</evidence>
<dbReference type="SUPFAM" id="SSF50978">
    <property type="entry name" value="WD40 repeat-like"/>
    <property type="match status" value="1"/>
</dbReference>
<evidence type="ECO:0000256" key="3">
    <source>
        <dbReference type="ARBA" id="ARBA00022527"/>
    </source>
</evidence>
<dbReference type="PANTHER" id="PTHR17583:SF0">
    <property type="entry name" value="PHOSPHOINOSITIDE 3-KINASE REGULATORY SUBUNIT 4"/>
    <property type="match status" value="1"/>
</dbReference>
<evidence type="ECO:0000256" key="10">
    <source>
        <dbReference type="PROSITE-ProRule" id="PRU00221"/>
    </source>
</evidence>
<dbReference type="Gene3D" id="2.130.10.10">
    <property type="entry name" value="YVTN repeat-like/Quinoprotein amine dehydrogenase"/>
    <property type="match status" value="2"/>
</dbReference>
<comment type="subcellular location">
    <subcellularLocation>
        <location evidence="1">Cytoplasmic vesicle</location>
        <location evidence="1">Autophagosome</location>
    </subcellularLocation>
</comment>
<dbReference type="Gene3D" id="1.10.510.10">
    <property type="entry name" value="Transferase(Phosphotransferase) domain 1"/>
    <property type="match status" value="1"/>
</dbReference>
<reference evidence="13" key="1">
    <citation type="submission" date="2020-04" db="EMBL/GenBank/DDBJ databases">
        <authorList>
            <person name="Neveu A P."/>
        </authorList>
    </citation>
    <scope>NUCLEOTIDE SEQUENCE</scope>
    <source>
        <tissue evidence="13">Whole embryo</tissue>
    </source>
</reference>
<dbReference type="PROSITE" id="PS50294">
    <property type="entry name" value="WD_REPEATS_REGION"/>
    <property type="match status" value="2"/>
</dbReference>
<dbReference type="Gene3D" id="1.25.10.10">
    <property type="entry name" value="Leucine-rich Repeat Variant"/>
    <property type="match status" value="1"/>
</dbReference>
<dbReference type="CDD" id="cd13980">
    <property type="entry name" value="STKc_Vps15"/>
    <property type="match status" value="1"/>
</dbReference>
<dbReference type="GO" id="GO:0004674">
    <property type="term" value="F:protein serine/threonine kinase activity"/>
    <property type="evidence" value="ECO:0007669"/>
    <property type="project" value="UniProtKB-KW"/>
</dbReference>
<keyword evidence="4 10" id="KW-0853">WD repeat</keyword>
<feature type="repeat" description="WD" evidence="10">
    <location>
        <begin position="1234"/>
        <end position="1256"/>
    </location>
</feature>
<evidence type="ECO:0000256" key="11">
    <source>
        <dbReference type="SAM" id="MobiDB-lite"/>
    </source>
</evidence>
<protein>
    <recommendedName>
        <fullName evidence="2">non-specific serine/threonine protein kinase</fullName>
        <ecNumber evidence="2">2.7.11.1</ecNumber>
    </recommendedName>
</protein>
<gene>
    <name evidence="13" type="primary">Pik3r4</name>
</gene>
<dbReference type="InterPro" id="IPR036322">
    <property type="entry name" value="WD40_repeat_dom_sf"/>
</dbReference>
<dbReference type="PROSITE" id="PS50082">
    <property type="entry name" value="WD_REPEATS_2"/>
    <property type="match status" value="3"/>
</dbReference>
<feature type="repeat" description="WD" evidence="10">
    <location>
        <begin position="1324"/>
        <end position="1356"/>
    </location>
</feature>
<evidence type="ECO:0000256" key="9">
    <source>
        <dbReference type="ARBA" id="ARBA00022840"/>
    </source>
</evidence>
<dbReference type="GO" id="GO:0016236">
    <property type="term" value="P:macroautophagy"/>
    <property type="evidence" value="ECO:0007669"/>
    <property type="project" value="InterPro"/>
</dbReference>
<dbReference type="GO" id="GO:0045324">
    <property type="term" value="P:late endosome to vacuole transport"/>
    <property type="evidence" value="ECO:0007669"/>
    <property type="project" value="InterPro"/>
</dbReference>
<keyword evidence="9" id="KW-0067">ATP-binding</keyword>
<dbReference type="SUPFAM" id="SSF56112">
    <property type="entry name" value="Protein kinase-like (PK-like)"/>
    <property type="match status" value="1"/>
</dbReference>
<keyword evidence="3" id="KW-0723">Serine/threonine-protein kinase</keyword>
<dbReference type="InterPro" id="IPR008271">
    <property type="entry name" value="Ser/Thr_kinase_AS"/>
</dbReference>
<keyword evidence="5" id="KW-0808">Transferase</keyword>
<keyword evidence="8" id="KW-0418">Kinase</keyword>
<dbReference type="GO" id="GO:0071561">
    <property type="term" value="C:nucleus-vacuole junction"/>
    <property type="evidence" value="ECO:0007669"/>
    <property type="project" value="TreeGrafter"/>
</dbReference>
<dbReference type="InterPro" id="IPR016024">
    <property type="entry name" value="ARM-type_fold"/>
</dbReference>
<evidence type="ECO:0000313" key="13">
    <source>
        <dbReference type="EMBL" id="CAB3264882.1"/>
    </source>
</evidence>
<dbReference type="InterPro" id="IPR045162">
    <property type="entry name" value="Vps15-like"/>
</dbReference>
<dbReference type="EC" id="2.7.11.1" evidence="2"/>
<dbReference type="PANTHER" id="PTHR17583">
    <property type="entry name" value="PHOSPHOINOSITIDE 3-KINASE REGULATORY SUBUNIT 4"/>
    <property type="match status" value="1"/>
</dbReference>
<dbReference type="EMBL" id="LR789020">
    <property type="protein sequence ID" value="CAB3264882.1"/>
    <property type="molecule type" value="mRNA"/>
</dbReference>
<evidence type="ECO:0000256" key="4">
    <source>
        <dbReference type="ARBA" id="ARBA00022574"/>
    </source>
</evidence>
<name>A0A6F9DN54_9ASCI</name>
<evidence type="ECO:0000256" key="2">
    <source>
        <dbReference type="ARBA" id="ARBA00012513"/>
    </source>
</evidence>
<dbReference type="InterPro" id="IPR055231">
    <property type="entry name" value="2AA_helical"/>
</dbReference>
<evidence type="ECO:0000259" key="12">
    <source>
        <dbReference type="PROSITE" id="PS50011"/>
    </source>
</evidence>
<dbReference type="PROSITE" id="PS00108">
    <property type="entry name" value="PROTEIN_KINASE_ST"/>
    <property type="match status" value="1"/>
</dbReference>
<evidence type="ECO:0000256" key="5">
    <source>
        <dbReference type="ARBA" id="ARBA00022679"/>
    </source>
</evidence>
<keyword evidence="6" id="KW-0677">Repeat</keyword>
<dbReference type="InterPro" id="IPR001680">
    <property type="entry name" value="WD40_rpt"/>
</dbReference>
<evidence type="ECO:0000256" key="7">
    <source>
        <dbReference type="ARBA" id="ARBA00022741"/>
    </source>
</evidence>
<keyword evidence="7" id="KW-0547">Nucleotide-binding</keyword>
<feature type="domain" description="Protein kinase" evidence="12">
    <location>
        <begin position="26"/>
        <end position="310"/>
    </location>
</feature>
<dbReference type="GO" id="GO:0005524">
    <property type="term" value="F:ATP binding"/>
    <property type="evidence" value="ECO:0007669"/>
    <property type="project" value="UniProtKB-KW"/>
</dbReference>
<evidence type="ECO:0000256" key="6">
    <source>
        <dbReference type="ARBA" id="ARBA00022737"/>
    </source>
</evidence>
<feature type="compositionally biased region" description="Basic and acidic residues" evidence="11">
    <location>
        <begin position="838"/>
        <end position="847"/>
    </location>
</feature>
<dbReference type="Pfam" id="PF00069">
    <property type="entry name" value="Pkinase"/>
    <property type="match status" value="1"/>
</dbReference>
<proteinExistence type="evidence at transcript level"/>
<dbReference type="GO" id="GO:0005776">
    <property type="term" value="C:autophagosome"/>
    <property type="evidence" value="ECO:0007669"/>
    <property type="project" value="UniProtKB-SubCell"/>
</dbReference>
<dbReference type="GO" id="GO:0006623">
    <property type="term" value="P:protein targeting to vacuole"/>
    <property type="evidence" value="ECO:0007669"/>
    <property type="project" value="TreeGrafter"/>
</dbReference>
<dbReference type="SMART" id="SM00220">
    <property type="entry name" value="S_TKc"/>
    <property type="match status" value="1"/>
</dbReference>
<dbReference type="InterPro" id="IPR000719">
    <property type="entry name" value="Prot_kinase_dom"/>
</dbReference>
<dbReference type="FunFam" id="1.10.510.10:FF:000497">
    <property type="entry name" value="Phosphoinositide 3-kinase regulatory subunit"/>
    <property type="match status" value="1"/>
</dbReference>
<dbReference type="InterPro" id="IPR015943">
    <property type="entry name" value="WD40/YVTN_repeat-like_dom_sf"/>
</dbReference>
<dbReference type="GO" id="GO:0034271">
    <property type="term" value="C:phosphatidylinositol 3-kinase complex, class III, type I"/>
    <property type="evidence" value="ECO:0007669"/>
    <property type="project" value="TreeGrafter"/>
</dbReference>
<dbReference type="InterPro" id="IPR011009">
    <property type="entry name" value="Kinase-like_dom_sf"/>
</dbReference>
<dbReference type="SUPFAM" id="SSF48371">
    <property type="entry name" value="ARM repeat"/>
    <property type="match status" value="1"/>
</dbReference>
<sequence>MGNALAATAPSQIQTVESYLADTPEYAFDKSLGSTRFMKVARAKFAEGYTVIKVFVVPDATVNLDYYKSEVEYVTGRLRHASNCLPFQQMYITDRAGLLVRQYIKHNLYDRISTRPFYSNIERRWVAFQLLCALNQMAKFKIWHGDIKSENVLITSWNWLLLSDFATYKPAYLPDDNPADFNYFFDTSRRRTCYIAPERFTDNAQIFATNELQMSERDGNAIHAMDIFSAGCVLAEIFTDGSSLFDLSQLLAFRENKFHPDAILEKIEDLNIRSLVQHMIQVDPSKRYTAEQYLTIWKGKAFPDLFYSYLKYYLGRFCEPPLMSADQIVSALHADLDKIIQNLVVKQGESETLVIVASLLLSCIRKLKYCNCKLKAMHLLVEFAKHLKSDVILERFVPYLMDMLRDGVPRVRAQAIQSLATCLTFVSGVPRGESNIFSEYILPGIGLCAQDSAVPVRQSFAENIAVFAERALRFLDSPQQTQNSTYISPVGGDQPNYDTQLQVLRHTTQNRVQVLLSDIDSTVRQSLLEFSVARLCTFFGKQKANDVLLSHMITFLNDKQDWQLRAAFFRSLVSVASYVGWQSSHFLKPLLQQGLNDMEAFVVSQALTTLTSLTELGLIPKQIMCDLVKENASFLVHPCQWIRQNTVAFLSACAQVLDNIDVQCYVVPKITPLLKYPVLQPNVNSILLSALQPSVKYSVFDYVYHTPNIKSLFSLLQKRQAKRDSDQKPIEDTEDETVMDSNTESVFRKLLLKEMSEHDENMLLCLENLIIKQQKRLGSGNNAISGEWQNEVRSDGSTINIMNLGPSFVRRHADMVRESEAGISINPNKQHTKKASRKKPEQPHDMNEEWKTMFGKDTSRFQTQLQANVSNKKGSSSNLSVSMSQLETAATQVPVSTQEVKQNEIQYKYASCKLDLRALVHHRRDLYKSDVAQRHLEEMADNSSALPTSDWQPKGLLVAHMFEHRGPIHKVAVSPSHDYFVTVSSDRYLRLWDTAKLEGKSIVNRSKASSPKFSSALRCVTFCNNDQIICSADDGLIHSLSVQTMISKSTGEKADSAPMMDGGVQFSYPVNQQTCGRITDLKSIVNSPVVVFLTSYGNIVALDVRTKHPIWELQQDLCHGLPTTFCIDPKQHWLCVGTVRGVHTCWDLRFQLPITKFSHPSLAGVRRICAHPAEPSCIISVVTGNNEVSVWDIETGTRHLTLWASTAPPLSLTQKTTDSVNGLQMCMSGDRCQLYTGGTDCKIRLWDLAQAQNSRIVCGPEYSSSRSQYNVAYDTRLVDGTTVIQEQLSKTRIEENRNETIAPVTSRSTGEQKPVRSGEYAVPIHHHDVITDLAMFHVNQKFLISTSRDGVVKIWK</sequence>
<dbReference type="SMART" id="SM00320">
    <property type="entry name" value="WD40"/>
    <property type="match status" value="5"/>
</dbReference>
<feature type="repeat" description="WD" evidence="10">
    <location>
        <begin position="961"/>
        <end position="993"/>
    </location>
</feature>
<dbReference type="Pfam" id="PF00400">
    <property type="entry name" value="WD40"/>
    <property type="match status" value="3"/>
</dbReference>
<feature type="region of interest" description="Disordered" evidence="11">
    <location>
        <begin position="822"/>
        <end position="847"/>
    </location>
</feature>
<dbReference type="Pfam" id="PF22956">
    <property type="entry name" value="VPS15-like_hel"/>
    <property type="match status" value="1"/>
</dbReference>
<accession>A0A6F9DN54</accession>
<dbReference type="InterPro" id="IPR011989">
    <property type="entry name" value="ARM-like"/>
</dbReference>